<proteinExistence type="predicted"/>
<protein>
    <recommendedName>
        <fullName evidence="2">histidine kinase</fullName>
        <ecNumber evidence="2">2.7.13.3</ecNumber>
    </recommendedName>
</protein>
<dbReference type="EMBL" id="JAOVQO010000026">
    <property type="protein sequence ID" value="MCU9850303.1"/>
    <property type="molecule type" value="Genomic_DNA"/>
</dbReference>
<organism evidence="7 8">
    <name type="scientific">Albidovulum salinarum</name>
    <dbReference type="NCBI Taxonomy" id="2984153"/>
    <lineage>
        <taxon>Bacteria</taxon>
        <taxon>Pseudomonadati</taxon>
        <taxon>Pseudomonadota</taxon>
        <taxon>Alphaproteobacteria</taxon>
        <taxon>Rhodobacterales</taxon>
        <taxon>Paracoccaceae</taxon>
        <taxon>Albidovulum</taxon>
    </lineage>
</organism>
<feature type="modified residue" description="4-aspartylphosphate" evidence="4">
    <location>
        <position position="285"/>
    </location>
</feature>
<dbReference type="PROSITE" id="PS50109">
    <property type="entry name" value="HIS_KIN"/>
    <property type="match status" value="1"/>
</dbReference>
<dbReference type="PANTHER" id="PTHR45339">
    <property type="entry name" value="HYBRID SIGNAL TRANSDUCTION HISTIDINE KINASE J"/>
    <property type="match status" value="1"/>
</dbReference>
<evidence type="ECO:0000256" key="1">
    <source>
        <dbReference type="ARBA" id="ARBA00000085"/>
    </source>
</evidence>
<dbReference type="SUPFAM" id="SSF55874">
    <property type="entry name" value="ATPase domain of HSP90 chaperone/DNA topoisomerase II/histidine kinase"/>
    <property type="match status" value="1"/>
</dbReference>
<dbReference type="CDD" id="cd17546">
    <property type="entry name" value="REC_hyHK_CKI1_RcsC-like"/>
    <property type="match status" value="1"/>
</dbReference>
<dbReference type="SUPFAM" id="SSF47226">
    <property type="entry name" value="Histidine-containing phosphotransfer domain, HPT domain"/>
    <property type="match status" value="1"/>
</dbReference>
<keyword evidence="8" id="KW-1185">Reference proteome</keyword>
<sequence>MTLLGHDLRAAVSDIIGGLRLVDHDSLTDATRLQLERVRASSETLARLLEEGLAMVLGEDDFAATHPANLQIARFLYDIEMRWSGRASEKGLEFRVTRAEDVPHVLTLDRIALERVLSNLLSNAMKYTDDGTVSLDVRMAPSGALLLSVADQGPGFSDAALTRLFEYEGRPDGTAKPGQGLGMHISKHMTGRLGGRIAVENRPDGGALVTLELPPDTWTIAATEAMAELPDLSRTKVLVAEDNPTNQTIIAHMLSKMGAEFEIAHDGVEALHWLEREDFDLALIDIEMPRLGGIEVMRTLRANGRIHSDMPIIAVTAYVLRANRDAIYAAGADAILAKPLAGIDTFGQTIAQVLGRTAEPQEQFLATEETAEFDRECFDRLIDIAGPAASCELMERLNADLRKTERGLVAALADGDRAAIRAETHVLIALAGAVGAARLQALAQVLNTTAHRREAIDLSTLGHDALTQLDWLIRFVSQERTRMGDTA</sequence>
<feature type="domain" description="Response regulatory" evidence="6">
    <location>
        <begin position="236"/>
        <end position="353"/>
    </location>
</feature>
<evidence type="ECO:0000313" key="7">
    <source>
        <dbReference type="EMBL" id="MCU9850303.1"/>
    </source>
</evidence>
<dbReference type="Proteomes" id="UP001209535">
    <property type="component" value="Unassembled WGS sequence"/>
</dbReference>
<gene>
    <name evidence="7" type="ORF">OEZ60_20150</name>
</gene>
<dbReference type="Pfam" id="PF02518">
    <property type="entry name" value="HATPase_c"/>
    <property type="match status" value="1"/>
</dbReference>
<evidence type="ECO:0000256" key="3">
    <source>
        <dbReference type="ARBA" id="ARBA00022553"/>
    </source>
</evidence>
<dbReference type="InterPro" id="IPR005467">
    <property type="entry name" value="His_kinase_dom"/>
</dbReference>
<dbReference type="InterPro" id="IPR036641">
    <property type="entry name" value="HPT_dom_sf"/>
</dbReference>
<dbReference type="InterPro" id="IPR003594">
    <property type="entry name" value="HATPase_dom"/>
</dbReference>
<feature type="domain" description="Histidine kinase" evidence="5">
    <location>
        <begin position="3"/>
        <end position="217"/>
    </location>
</feature>
<dbReference type="Gene3D" id="3.40.50.2300">
    <property type="match status" value="1"/>
</dbReference>
<dbReference type="PRINTS" id="PR00344">
    <property type="entry name" value="BCTRLSENSOR"/>
</dbReference>
<dbReference type="Pfam" id="PF00072">
    <property type="entry name" value="Response_reg"/>
    <property type="match status" value="1"/>
</dbReference>
<reference evidence="7 8" key="1">
    <citation type="submission" date="2022-10" db="EMBL/GenBank/DDBJ databases">
        <title>Defluviimonas sp. nov., isolated from ocean surface sediments.</title>
        <authorList>
            <person name="He W."/>
            <person name="Wang L."/>
            <person name="Zhang D.-F."/>
        </authorList>
    </citation>
    <scope>NUCLEOTIDE SEQUENCE [LARGE SCALE GENOMIC DNA]</scope>
    <source>
        <strain evidence="7 8">WL0024</strain>
    </source>
</reference>
<dbReference type="InterPro" id="IPR036890">
    <property type="entry name" value="HATPase_C_sf"/>
</dbReference>
<dbReference type="PANTHER" id="PTHR45339:SF3">
    <property type="entry name" value="HISTIDINE KINASE"/>
    <property type="match status" value="1"/>
</dbReference>
<dbReference type="SUPFAM" id="SSF52172">
    <property type="entry name" value="CheY-like"/>
    <property type="match status" value="1"/>
</dbReference>
<dbReference type="RefSeq" id="WP_263340229.1">
    <property type="nucleotide sequence ID" value="NZ_JAOVQO010000026.1"/>
</dbReference>
<dbReference type="SMART" id="SM00387">
    <property type="entry name" value="HATPase_c"/>
    <property type="match status" value="1"/>
</dbReference>
<evidence type="ECO:0000259" key="5">
    <source>
        <dbReference type="PROSITE" id="PS50109"/>
    </source>
</evidence>
<comment type="caution">
    <text evidence="7">The sequence shown here is derived from an EMBL/GenBank/DDBJ whole genome shotgun (WGS) entry which is preliminary data.</text>
</comment>
<name>A0ABT2X8M7_9RHOB</name>
<comment type="catalytic activity">
    <reaction evidence="1">
        <text>ATP + protein L-histidine = ADP + protein N-phospho-L-histidine.</text>
        <dbReference type="EC" id="2.7.13.3"/>
    </reaction>
</comment>
<dbReference type="InterPro" id="IPR011006">
    <property type="entry name" value="CheY-like_superfamily"/>
</dbReference>
<dbReference type="PROSITE" id="PS50110">
    <property type="entry name" value="RESPONSE_REGULATORY"/>
    <property type="match status" value="1"/>
</dbReference>
<dbReference type="Gene3D" id="1.20.120.160">
    <property type="entry name" value="HPT domain"/>
    <property type="match status" value="1"/>
</dbReference>
<evidence type="ECO:0000256" key="4">
    <source>
        <dbReference type="PROSITE-ProRule" id="PRU00169"/>
    </source>
</evidence>
<evidence type="ECO:0000256" key="2">
    <source>
        <dbReference type="ARBA" id="ARBA00012438"/>
    </source>
</evidence>
<dbReference type="Gene3D" id="3.30.565.10">
    <property type="entry name" value="Histidine kinase-like ATPase, C-terminal domain"/>
    <property type="match status" value="1"/>
</dbReference>
<accession>A0ABT2X8M7</accession>
<dbReference type="InterPro" id="IPR004358">
    <property type="entry name" value="Sig_transdc_His_kin-like_C"/>
</dbReference>
<dbReference type="EC" id="2.7.13.3" evidence="2"/>
<dbReference type="SMART" id="SM00448">
    <property type="entry name" value="REC"/>
    <property type="match status" value="1"/>
</dbReference>
<dbReference type="InterPro" id="IPR001789">
    <property type="entry name" value="Sig_transdc_resp-reg_receiver"/>
</dbReference>
<evidence type="ECO:0000313" key="8">
    <source>
        <dbReference type="Proteomes" id="UP001209535"/>
    </source>
</evidence>
<keyword evidence="3 4" id="KW-0597">Phosphoprotein</keyword>
<evidence type="ECO:0000259" key="6">
    <source>
        <dbReference type="PROSITE" id="PS50110"/>
    </source>
</evidence>